<evidence type="ECO:0000313" key="2">
    <source>
        <dbReference type="Proteomes" id="UP000218238"/>
    </source>
</evidence>
<name>A0A2A2TGA6_9CYAN</name>
<gene>
    <name evidence="1" type="ORF">CK510_17145</name>
</gene>
<organism evidence="1 2">
    <name type="scientific">Brunnivagina elsteri CCALA 953</name>
    <dbReference type="NCBI Taxonomy" id="987040"/>
    <lineage>
        <taxon>Bacteria</taxon>
        <taxon>Bacillati</taxon>
        <taxon>Cyanobacteriota</taxon>
        <taxon>Cyanophyceae</taxon>
        <taxon>Nostocales</taxon>
        <taxon>Calotrichaceae</taxon>
        <taxon>Brunnivagina</taxon>
    </lineage>
</organism>
<dbReference type="EMBL" id="NTFS01000194">
    <property type="protein sequence ID" value="PAX52837.1"/>
    <property type="molecule type" value="Genomic_DNA"/>
</dbReference>
<protein>
    <submittedName>
        <fullName evidence="1">Uncharacterized protein</fullName>
    </submittedName>
</protein>
<dbReference type="AlphaFoldDB" id="A0A2A2TGA6"/>
<accession>A0A2A2TGA6</accession>
<proteinExistence type="predicted"/>
<evidence type="ECO:0000313" key="1">
    <source>
        <dbReference type="EMBL" id="PAX52837.1"/>
    </source>
</evidence>
<dbReference type="RefSeq" id="WP_095722866.1">
    <property type="nucleotide sequence ID" value="NZ_NTFS01000194.1"/>
</dbReference>
<keyword evidence="2" id="KW-1185">Reference proteome</keyword>
<comment type="caution">
    <text evidence="1">The sequence shown here is derived from an EMBL/GenBank/DDBJ whole genome shotgun (WGS) entry which is preliminary data.</text>
</comment>
<sequence length="267" mass="31385">METIKPKKIIDFKPKKVIKVEPEKTEATELPQQENYYQAVGIVSGRVILDKEQGYQLDVAGKQFQLFFKKRDVSACVKFDVVNRIIVYPRFIHFPKRDEAAKLSFQVLAIENERKEGLFEQLKDNEFLLRGIWQFIPVCQTPVITILQNYNEDFKKRIKKLDDVRKCKLLKAIHAPLFWRDAIVNPFRYRKDSESQPDKYFVSIKARLDFNREAFMFDSLLGLPTTELPEGYRLSKKMKAEVLKAKKQSTTVNFQKPTTQDIKLRSQ</sequence>
<dbReference type="Proteomes" id="UP000218238">
    <property type="component" value="Unassembled WGS sequence"/>
</dbReference>
<dbReference type="OrthoDB" id="506234at2"/>
<reference evidence="1 2" key="1">
    <citation type="submission" date="2017-08" db="EMBL/GenBank/DDBJ databases">
        <title>Draft genome sequence of filamentous cyanobacterium Calothrix elsteri CCALA 953.</title>
        <authorList>
            <person name="Gagunashvili A.N."/>
            <person name="Elster J."/>
            <person name="Andresson O.S."/>
        </authorList>
    </citation>
    <scope>NUCLEOTIDE SEQUENCE [LARGE SCALE GENOMIC DNA]</scope>
    <source>
        <strain evidence="1 2">CCALA 953</strain>
    </source>
</reference>